<name>A0A1A9VPM5_GLOAU</name>
<keyword evidence="1" id="KW-0812">Transmembrane</keyword>
<dbReference type="AlphaFoldDB" id="A0A1A9VPM5"/>
<evidence type="ECO:0000256" key="1">
    <source>
        <dbReference type="SAM" id="Phobius"/>
    </source>
</evidence>
<feature type="transmembrane region" description="Helical" evidence="1">
    <location>
        <begin position="53"/>
        <end position="74"/>
    </location>
</feature>
<evidence type="ECO:0000313" key="2">
    <source>
        <dbReference type="EnsemblMetazoa" id="GAUT043554-PA"/>
    </source>
</evidence>
<feature type="transmembrane region" description="Helical" evidence="1">
    <location>
        <begin position="168"/>
        <end position="194"/>
    </location>
</feature>
<reference evidence="2" key="1">
    <citation type="submission" date="2020-05" db="UniProtKB">
        <authorList>
            <consortium name="EnsemblMetazoa"/>
        </authorList>
    </citation>
    <scope>IDENTIFICATION</scope>
    <source>
        <strain evidence="2">TTRI</strain>
    </source>
</reference>
<keyword evidence="3" id="KW-1185">Reference proteome</keyword>
<dbReference type="Proteomes" id="UP000078200">
    <property type="component" value="Unassembled WGS sequence"/>
</dbReference>
<feature type="transmembrane region" description="Helical" evidence="1">
    <location>
        <begin position="28"/>
        <end position="46"/>
    </location>
</feature>
<dbReference type="VEuPathDB" id="VectorBase:GAUT043554"/>
<dbReference type="EnsemblMetazoa" id="GAUT043554-RA">
    <property type="protein sequence ID" value="GAUT043554-PA"/>
    <property type="gene ID" value="GAUT043554"/>
</dbReference>
<evidence type="ECO:0000313" key="3">
    <source>
        <dbReference type="Proteomes" id="UP000078200"/>
    </source>
</evidence>
<sequence length="197" mass="21525">MILILDRHWLITVCGNLSGKLSDEGFDVPEATGVISVTLVFVSLVSSDITDNGNVLVVVVVIFAIFAVIVSTVGEVNVSLKFLSLFALDDCFDVAMVSFDLVTVFMPTSDHTAEAFALETRTSFISSLLSIEEEELEADGILISIFFSTSESVVDFMNDFNVVKGFKVIFAVVVVKISFSFTLWLLKVFVVVVVDKD</sequence>
<keyword evidence="1" id="KW-1133">Transmembrane helix</keyword>
<keyword evidence="1" id="KW-0472">Membrane</keyword>
<organism evidence="2 3">
    <name type="scientific">Glossina austeni</name>
    <name type="common">Savannah tsetse fly</name>
    <dbReference type="NCBI Taxonomy" id="7395"/>
    <lineage>
        <taxon>Eukaryota</taxon>
        <taxon>Metazoa</taxon>
        <taxon>Ecdysozoa</taxon>
        <taxon>Arthropoda</taxon>
        <taxon>Hexapoda</taxon>
        <taxon>Insecta</taxon>
        <taxon>Pterygota</taxon>
        <taxon>Neoptera</taxon>
        <taxon>Endopterygota</taxon>
        <taxon>Diptera</taxon>
        <taxon>Brachycera</taxon>
        <taxon>Muscomorpha</taxon>
        <taxon>Hippoboscoidea</taxon>
        <taxon>Glossinidae</taxon>
        <taxon>Glossina</taxon>
    </lineage>
</organism>
<proteinExistence type="predicted"/>
<protein>
    <submittedName>
        <fullName evidence="2">Uncharacterized protein</fullName>
    </submittedName>
</protein>
<accession>A0A1A9VPM5</accession>